<protein>
    <recommendedName>
        <fullName evidence="3">40-residue YVTN family beta-propeller repeat-containing protein</fullName>
    </recommendedName>
</protein>
<organism evidence="1 2">
    <name type="scientific">Arthrobacter liuii</name>
    <dbReference type="NCBI Taxonomy" id="1476996"/>
    <lineage>
        <taxon>Bacteria</taxon>
        <taxon>Bacillati</taxon>
        <taxon>Actinomycetota</taxon>
        <taxon>Actinomycetes</taxon>
        <taxon>Micrococcales</taxon>
        <taxon>Micrococcaceae</taxon>
        <taxon>Arthrobacter</taxon>
    </lineage>
</organism>
<evidence type="ECO:0000313" key="2">
    <source>
        <dbReference type="Proteomes" id="UP000643279"/>
    </source>
</evidence>
<proteinExistence type="predicted"/>
<accession>A0ABQ2B1D5</accession>
<dbReference type="PANTHER" id="PTHR47197">
    <property type="entry name" value="PROTEIN NIRF"/>
    <property type="match status" value="1"/>
</dbReference>
<evidence type="ECO:0008006" key="3">
    <source>
        <dbReference type="Google" id="ProtNLM"/>
    </source>
</evidence>
<evidence type="ECO:0000313" key="1">
    <source>
        <dbReference type="EMBL" id="GGI02783.1"/>
    </source>
</evidence>
<dbReference type="Gene3D" id="3.40.720.10">
    <property type="entry name" value="Alkaline Phosphatase, subunit A"/>
    <property type="match status" value="1"/>
</dbReference>
<comment type="caution">
    <text evidence="1">The sequence shown here is derived from an EMBL/GenBank/DDBJ whole genome shotgun (WGS) entry which is preliminary data.</text>
</comment>
<sequence length="500" mass="52414">MVNHKVIQQLNPSQGWGASYGGLLYSPDGKTLWAAQPGNLQKFAVNPDGTLANPVTIPMPGVNGKDPIPAGLTYAPGGKQILATLNGTNMLAVLDADTGAVIRQIPVGNAPRDVVVEDGHAFIANQGGRTAQPGDKTNKSYGTNIVTNDENGSPSTGTVSEVDPATGTLIRSYDTGLAPSALAVHGDNVFVANSNSDTVSVIDTKTGKVGQTINVNPLPGAPASSSPTSLTMLDDTHLAVALGQANAVAVYEFKDQQTPASFQGLIPTGWYPGTVQYDKALGQLVVAAQKGEGSLGAPGANGGHTVYSDLGLVSTIPTPTPEQLPEMTKQVWANNQWDQALADMKKDPSKGKDAVAIHRRDGDPSQIKHVFMIVKENRTYDQVLGDDKRGNGDPALTEYGAATTPNHHALASAAGPLLDNTYSCGTMSADGHQWLTQATVDEYLTRSIGNYHRSYPYNGGEALAYSATGFLWDNAAAHGVTANDWGEYTKHWTDKAGNGS</sequence>
<dbReference type="PANTHER" id="PTHR47197:SF3">
    <property type="entry name" value="DIHYDRO-HEME D1 DEHYDROGENASE"/>
    <property type="match status" value="1"/>
</dbReference>
<keyword evidence="2" id="KW-1185">Reference proteome</keyword>
<dbReference type="InterPro" id="IPR011964">
    <property type="entry name" value="YVTN_b-propeller_repeat"/>
</dbReference>
<reference evidence="2" key="1">
    <citation type="journal article" date="2019" name="Int. J. Syst. Evol. Microbiol.">
        <title>The Global Catalogue of Microorganisms (GCM) 10K type strain sequencing project: providing services to taxonomists for standard genome sequencing and annotation.</title>
        <authorList>
            <consortium name="The Broad Institute Genomics Platform"/>
            <consortium name="The Broad Institute Genome Sequencing Center for Infectious Disease"/>
            <person name="Wu L."/>
            <person name="Ma J."/>
        </authorList>
    </citation>
    <scope>NUCLEOTIDE SEQUENCE [LARGE SCALE GENOMIC DNA]</scope>
    <source>
        <strain evidence="2">CGMCC 1.12778</strain>
    </source>
</reference>
<dbReference type="NCBIfam" id="TIGR02276">
    <property type="entry name" value="beta_rpt_yvtn"/>
    <property type="match status" value="2"/>
</dbReference>
<dbReference type="InterPro" id="IPR051200">
    <property type="entry name" value="Host-pathogen_enzymatic-act"/>
</dbReference>
<dbReference type="Proteomes" id="UP000643279">
    <property type="component" value="Unassembled WGS sequence"/>
</dbReference>
<gene>
    <name evidence="1" type="ORF">GCM10007170_45310</name>
</gene>
<dbReference type="InterPro" id="IPR017850">
    <property type="entry name" value="Alkaline_phosphatase_core_sf"/>
</dbReference>
<dbReference type="EMBL" id="BMFW01000051">
    <property type="protein sequence ID" value="GGI02783.1"/>
    <property type="molecule type" value="Genomic_DNA"/>
</dbReference>
<dbReference type="RefSeq" id="WP_188573751.1">
    <property type="nucleotide sequence ID" value="NZ_BMFW01000051.1"/>
</dbReference>
<dbReference type="InterPro" id="IPR015943">
    <property type="entry name" value="WD40/YVTN_repeat-like_dom_sf"/>
</dbReference>
<dbReference type="SUPFAM" id="SSF75011">
    <property type="entry name" value="3-carboxy-cis,cis-mucoante lactonizing enzyme"/>
    <property type="match status" value="1"/>
</dbReference>
<name>A0ABQ2B1D5_9MICC</name>
<dbReference type="Gene3D" id="2.130.10.10">
    <property type="entry name" value="YVTN repeat-like/Quinoprotein amine dehydrogenase"/>
    <property type="match status" value="2"/>
</dbReference>